<evidence type="ECO:0000313" key="2">
    <source>
        <dbReference type="EMBL" id="MED6294437.1"/>
    </source>
</evidence>
<protein>
    <submittedName>
        <fullName evidence="2">Uncharacterized protein</fullName>
    </submittedName>
</protein>
<keyword evidence="3" id="KW-1185">Reference proteome</keyword>
<feature type="region of interest" description="Disordered" evidence="1">
    <location>
        <begin position="64"/>
        <end position="129"/>
    </location>
</feature>
<accession>A0ABU7F4R9</accession>
<evidence type="ECO:0000313" key="3">
    <source>
        <dbReference type="Proteomes" id="UP001352852"/>
    </source>
</evidence>
<organism evidence="2 3">
    <name type="scientific">Characodon lateralis</name>
    <dbReference type="NCBI Taxonomy" id="208331"/>
    <lineage>
        <taxon>Eukaryota</taxon>
        <taxon>Metazoa</taxon>
        <taxon>Chordata</taxon>
        <taxon>Craniata</taxon>
        <taxon>Vertebrata</taxon>
        <taxon>Euteleostomi</taxon>
        <taxon>Actinopterygii</taxon>
        <taxon>Neopterygii</taxon>
        <taxon>Teleostei</taxon>
        <taxon>Neoteleostei</taxon>
        <taxon>Acanthomorphata</taxon>
        <taxon>Ovalentaria</taxon>
        <taxon>Atherinomorphae</taxon>
        <taxon>Cyprinodontiformes</taxon>
        <taxon>Goodeidae</taxon>
        <taxon>Characodon</taxon>
    </lineage>
</organism>
<dbReference type="Proteomes" id="UP001352852">
    <property type="component" value="Unassembled WGS sequence"/>
</dbReference>
<comment type="caution">
    <text evidence="2">The sequence shown here is derived from an EMBL/GenBank/DDBJ whole genome shotgun (WGS) entry which is preliminary data.</text>
</comment>
<sequence length="156" mass="16343">MTVRHCHKDQADGEEQITLWEYFRRAAEKSASQEGQASEQLLLFWGNRLAVPLLGTGLLLCGSAPASSASRRQRRRLRTPVPDTVAGRGDASAPCSTGGPHDAATPGSGARSPPLSGFAPEERTAEPSTSAVVSLELVTPAAAARELVTPTVASLL</sequence>
<dbReference type="EMBL" id="JAHUTJ010075804">
    <property type="protein sequence ID" value="MED6294437.1"/>
    <property type="molecule type" value="Genomic_DNA"/>
</dbReference>
<evidence type="ECO:0000256" key="1">
    <source>
        <dbReference type="SAM" id="MobiDB-lite"/>
    </source>
</evidence>
<proteinExistence type="predicted"/>
<name>A0ABU7F4R9_9TELE</name>
<reference evidence="2 3" key="1">
    <citation type="submission" date="2021-06" db="EMBL/GenBank/DDBJ databases">
        <authorList>
            <person name="Palmer J.M."/>
        </authorList>
    </citation>
    <scope>NUCLEOTIDE SEQUENCE [LARGE SCALE GENOMIC DNA]</scope>
    <source>
        <strain evidence="2 3">CL_MEX2019</strain>
        <tissue evidence="2">Muscle</tissue>
    </source>
</reference>
<gene>
    <name evidence="2" type="ORF">CHARACLAT_021047</name>
</gene>